<dbReference type="PROSITE" id="PS50011">
    <property type="entry name" value="PROTEIN_KINASE_DOM"/>
    <property type="match status" value="1"/>
</dbReference>
<keyword evidence="1" id="KW-0547">Nucleotide-binding</keyword>
<reference evidence="3 5" key="1">
    <citation type="journal article" date="2018" name="Nat. Ecol. Evol.">
        <title>Pezizomycetes genomes reveal the molecular basis of ectomycorrhizal truffle lifestyle.</title>
        <authorList>
            <person name="Murat C."/>
            <person name="Payen T."/>
            <person name="Noel B."/>
            <person name="Kuo A."/>
            <person name="Morin E."/>
            <person name="Chen J."/>
            <person name="Kohler A."/>
            <person name="Krizsan K."/>
            <person name="Balestrini R."/>
            <person name="Da Silva C."/>
            <person name="Montanini B."/>
            <person name="Hainaut M."/>
            <person name="Levati E."/>
            <person name="Barry K.W."/>
            <person name="Belfiori B."/>
            <person name="Cichocki N."/>
            <person name="Clum A."/>
            <person name="Dockter R.B."/>
            <person name="Fauchery L."/>
            <person name="Guy J."/>
            <person name="Iotti M."/>
            <person name="Le Tacon F."/>
            <person name="Lindquist E.A."/>
            <person name="Lipzen A."/>
            <person name="Malagnac F."/>
            <person name="Mello A."/>
            <person name="Molinier V."/>
            <person name="Miyauchi S."/>
            <person name="Poulain J."/>
            <person name="Riccioni C."/>
            <person name="Rubini A."/>
            <person name="Sitrit Y."/>
            <person name="Splivallo R."/>
            <person name="Traeger S."/>
            <person name="Wang M."/>
            <person name="Zifcakova L."/>
            <person name="Wipf D."/>
            <person name="Zambonelli A."/>
            <person name="Paolocci F."/>
            <person name="Nowrousian M."/>
            <person name="Ottonello S."/>
            <person name="Baldrian P."/>
            <person name="Spatafora J.W."/>
            <person name="Henrissat B."/>
            <person name="Nagy L.G."/>
            <person name="Aury J.M."/>
            <person name="Wincker P."/>
            <person name="Grigoriev I.V."/>
            <person name="Bonfante P."/>
            <person name="Martin F.M."/>
        </authorList>
    </citation>
    <scope>NUCLEOTIDE SEQUENCE [LARGE SCALE GENOMIC DNA]</scope>
    <source>
        <strain evidence="3 5">CCBAS932</strain>
    </source>
</reference>
<evidence type="ECO:0000256" key="1">
    <source>
        <dbReference type="PROSITE-ProRule" id="PRU10141"/>
    </source>
</evidence>
<dbReference type="EMBL" id="ML119141">
    <property type="protein sequence ID" value="RPB10756.1"/>
    <property type="molecule type" value="Genomic_DNA"/>
</dbReference>
<dbReference type="Gene3D" id="1.10.510.10">
    <property type="entry name" value="Transferase(Phosphotransferase) domain 1"/>
    <property type="match status" value="1"/>
</dbReference>
<dbReference type="GO" id="GO:0005634">
    <property type="term" value="C:nucleus"/>
    <property type="evidence" value="ECO:0007669"/>
    <property type="project" value="TreeGrafter"/>
</dbReference>
<sequence>MTDPLLRPFDKERLPTIRRHGYWRQPVPGSEANNTELQYEDWRNEKILGRGTYGTVRLVRSAQDEKKMRAVKEVFKINTPTALASRELQALIALQKHPEHFVKFFGWWEDDECFYFAMEYIEKGDLMSLLKDNKLTEMDARTIAKQILEGLQTMHQNHICHRDVKPDVRPSNILAISWLPGPLRVKLTDFGCAKFGAGTGLRTTIGTVGYMAPEVLGYDDDQETSNYTYEADIWSLGCVIYYVMTRKLPLVGFRSYMKYIRGQIPLPSEKLIQNGVSQSGIDFISMLMSPDRDKRPSAKMALQHEWLYAVTAEKKCMCWEVYSSFLFISPYFDKCAHR</sequence>
<dbReference type="GO" id="GO:0004674">
    <property type="term" value="F:protein serine/threonine kinase activity"/>
    <property type="evidence" value="ECO:0007669"/>
    <property type="project" value="TreeGrafter"/>
</dbReference>
<dbReference type="PANTHER" id="PTHR44167:SF30">
    <property type="entry name" value="PHOSPHORYLASE KINASE"/>
    <property type="match status" value="1"/>
</dbReference>
<feature type="domain" description="Protein kinase" evidence="2">
    <location>
        <begin position="42"/>
        <end position="307"/>
    </location>
</feature>
<dbReference type="GO" id="GO:0044773">
    <property type="term" value="P:mitotic DNA damage checkpoint signaling"/>
    <property type="evidence" value="ECO:0007669"/>
    <property type="project" value="TreeGrafter"/>
</dbReference>
<dbReference type="GO" id="GO:0005524">
    <property type="term" value="F:ATP binding"/>
    <property type="evidence" value="ECO:0007669"/>
    <property type="project" value="UniProtKB-UniRule"/>
</dbReference>
<keyword evidence="1" id="KW-0067">ATP-binding</keyword>
<name>A0A3N4KAZ1_9PEZI</name>
<keyword evidence="3" id="KW-0808">Transferase</keyword>
<dbReference type="InterPro" id="IPR011009">
    <property type="entry name" value="Kinase-like_dom_sf"/>
</dbReference>
<dbReference type="PANTHER" id="PTHR44167">
    <property type="entry name" value="OVARIAN-SPECIFIC SERINE/THREONINE-PROTEIN KINASE LOK-RELATED"/>
    <property type="match status" value="1"/>
</dbReference>
<dbReference type="STRING" id="1392247.A0A3N4KAZ1"/>
<dbReference type="Proteomes" id="UP000277580">
    <property type="component" value="Unassembled WGS sequence"/>
</dbReference>
<evidence type="ECO:0000259" key="2">
    <source>
        <dbReference type="PROSITE" id="PS50011"/>
    </source>
</evidence>
<feature type="binding site" evidence="1">
    <location>
        <position position="72"/>
    </location>
    <ligand>
        <name>ATP</name>
        <dbReference type="ChEBI" id="CHEBI:30616"/>
    </ligand>
</feature>
<protein>
    <submittedName>
        <fullName evidence="3">Kinase-like protein</fullName>
    </submittedName>
</protein>
<keyword evidence="3" id="KW-0418">Kinase</keyword>
<evidence type="ECO:0000313" key="4">
    <source>
        <dbReference type="EMBL" id="RPB10756.1"/>
    </source>
</evidence>
<proteinExistence type="predicted"/>
<dbReference type="PROSITE" id="PS00107">
    <property type="entry name" value="PROTEIN_KINASE_ATP"/>
    <property type="match status" value="1"/>
</dbReference>
<organism evidence="3 5">
    <name type="scientific">Morchella conica CCBAS932</name>
    <dbReference type="NCBI Taxonomy" id="1392247"/>
    <lineage>
        <taxon>Eukaryota</taxon>
        <taxon>Fungi</taxon>
        <taxon>Dikarya</taxon>
        <taxon>Ascomycota</taxon>
        <taxon>Pezizomycotina</taxon>
        <taxon>Pezizomycetes</taxon>
        <taxon>Pezizales</taxon>
        <taxon>Morchellaceae</taxon>
        <taxon>Morchella</taxon>
    </lineage>
</organism>
<dbReference type="Pfam" id="PF00069">
    <property type="entry name" value="Pkinase"/>
    <property type="match status" value="1"/>
</dbReference>
<dbReference type="EMBL" id="ML119264">
    <property type="protein sequence ID" value="RPB06608.1"/>
    <property type="molecule type" value="Genomic_DNA"/>
</dbReference>
<gene>
    <name evidence="4" type="ORF">P167DRAFT_490521</name>
    <name evidence="3" type="ORF">P167DRAFT_497328</name>
</gene>
<evidence type="ECO:0000313" key="5">
    <source>
        <dbReference type="Proteomes" id="UP000277580"/>
    </source>
</evidence>
<dbReference type="AlphaFoldDB" id="A0A3N4KAZ1"/>
<evidence type="ECO:0000313" key="3">
    <source>
        <dbReference type="EMBL" id="RPB06608.1"/>
    </source>
</evidence>
<dbReference type="InterPro" id="IPR000719">
    <property type="entry name" value="Prot_kinase_dom"/>
</dbReference>
<accession>A0A3N4KAZ1</accession>
<keyword evidence="5" id="KW-1185">Reference proteome</keyword>
<dbReference type="SUPFAM" id="SSF56112">
    <property type="entry name" value="Protein kinase-like (PK-like)"/>
    <property type="match status" value="1"/>
</dbReference>
<dbReference type="OrthoDB" id="10252171at2759"/>
<dbReference type="InterPro" id="IPR017441">
    <property type="entry name" value="Protein_kinase_ATP_BS"/>
</dbReference>